<reference evidence="1 2" key="1">
    <citation type="submission" date="2019-06" db="EMBL/GenBank/DDBJ databases">
        <title>Description of Kitasatospora acidophila sp. nov. isolated from pine grove soil, and reclassification of Streptomyces novaecaesareae to Kitasatospora novaeceasareae comb. nov.</title>
        <authorList>
            <person name="Kim M.J."/>
        </authorList>
    </citation>
    <scope>NUCLEOTIDE SEQUENCE [LARGE SCALE GENOMIC DNA]</scope>
    <source>
        <strain evidence="1 2">MMS16-CNU292</strain>
    </source>
</reference>
<dbReference type="EMBL" id="VIGB01000003">
    <property type="protein sequence ID" value="TQF04782.1"/>
    <property type="molecule type" value="Genomic_DNA"/>
</dbReference>
<dbReference type="AlphaFoldDB" id="A0A540W6Z2"/>
<comment type="caution">
    <text evidence="1">The sequence shown here is derived from an EMBL/GenBank/DDBJ whole genome shotgun (WGS) entry which is preliminary data.</text>
</comment>
<sequence length="77" mass="8492">MTLQLDPETREYCWMITGTWKLAGAEPRTATKTGTIDVIVEDGRQEALDGAIIAFCNLVGAQDVQVSFLYLEPNSLD</sequence>
<dbReference type="RefSeq" id="WP_141635337.1">
    <property type="nucleotide sequence ID" value="NZ_VIGB01000003.1"/>
</dbReference>
<evidence type="ECO:0000313" key="1">
    <source>
        <dbReference type="EMBL" id="TQF04782.1"/>
    </source>
</evidence>
<organism evidence="1 2">
    <name type="scientific">Kitasatospora acidiphila</name>
    <dbReference type="NCBI Taxonomy" id="2567942"/>
    <lineage>
        <taxon>Bacteria</taxon>
        <taxon>Bacillati</taxon>
        <taxon>Actinomycetota</taxon>
        <taxon>Actinomycetes</taxon>
        <taxon>Kitasatosporales</taxon>
        <taxon>Streptomycetaceae</taxon>
        <taxon>Kitasatospora</taxon>
    </lineage>
</organism>
<proteinExistence type="predicted"/>
<dbReference type="Proteomes" id="UP000319103">
    <property type="component" value="Unassembled WGS sequence"/>
</dbReference>
<evidence type="ECO:0000313" key="2">
    <source>
        <dbReference type="Proteomes" id="UP000319103"/>
    </source>
</evidence>
<gene>
    <name evidence="1" type="ORF">E6W39_24335</name>
</gene>
<protein>
    <submittedName>
        <fullName evidence="1">Uncharacterized protein</fullName>
    </submittedName>
</protein>
<accession>A0A540W6Z2</accession>
<keyword evidence="2" id="KW-1185">Reference proteome</keyword>
<name>A0A540W6Z2_9ACTN</name>